<dbReference type="GO" id="GO:0046872">
    <property type="term" value="F:metal ion binding"/>
    <property type="evidence" value="ECO:0007669"/>
    <property type="project" value="UniProtKB-KW"/>
</dbReference>
<protein>
    <recommendedName>
        <fullName evidence="3">cysteine desulfurase</fullName>
        <ecNumber evidence="3">2.8.1.7</ecNumber>
    </recommendedName>
</protein>
<dbReference type="AlphaFoldDB" id="A0A2P5PA57"/>
<sequence>MSLIYFDNAASTPIDSRVLESMMPYFCIDYGNPSSIHPMGIRAHNAIENARESLATLLGCQSDEIVFTSGGTEADNLAIVGVANAYSNRGHHIITSEIEHHAVLETCHHLEKLGWRITYLAVDNKGQVSPQALERAITSDTVLVTIMTANNVVGTLQPISEIGSVCHKHGVIFHTDAVQMIGHLPLDVKKTQLDLLSLSGHKFSGPKGVGALYVSKEISLYPMIFGGGQEEGFRSGTENVPGIVGLGKAAEIARAEMIDDSKRIKDLATKLINGIISKIPHTTLNGHEVHRLPTNINISFEGVEGEYLCKELAKRGLCVSTGSACSSNTHEAPYVLLSMGVERELANCSIRMSLGKANSESELESSLEILREVVANIRSYSFV</sequence>
<dbReference type="Gene3D" id="3.90.1150.10">
    <property type="entry name" value="Aspartate Aminotransferase, domain 1"/>
    <property type="match status" value="1"/>
</dbReference>
<evidence type="ECO:0000256" key="8">
    <source>
        <dbReference type="ARBA" id="ARBA00023004"/>
    </source>
</evidence>
<keyword evidence="4" id="KW-0808">Transferase</keyword>
<comment type="similarity">
    <text evidence="2">Belongs to the class-V pyridoxal-phosphate-dependent aminotransferase family. NifS/IscS subfamily.</text>
</comment>
<keyword evidence="6" id="KW-0479">Metal-binding</keyword>
<evidence type="ECO:0000256" key="11">
    <source>
        <dbReference type="RuleBase" id="RU004504"/>
    </source>
</evidence>
<dbReference type="OrthoDB" id="9808002at2"/>
<dbReference type="GO" id="GO:0051537">
    <property type="term" value="F:2 iron, 2 sulfur cluster binding"/>
    <property type="evidence" value="ECO:0007669"/>
    <property type="project" value="UniProtKB-KW"/>
</dbReference>
<evidence type="ECO:0000256" key="10">
    <source>
        <dbReference type="ARBA" id="ARBA00050776"/>
    </source>
</evidence>
<dbReference type="PANTHER" id="PTHR11601:SF34">
    <property type="entry name" value="CYSTEINE DESULFURASE"/>
    <property type="match status" value="1"/>
</dbReference>
<evidence type="ECO:0000256" key="9">
    <source>
        <dbReference type="ARBA" id="ARBA00023014"/>
    </source>
</evidence>
<comment type="catalytic activity">
    <reaction evidence="10">
        <text>(sulfur carrier)-H + L-cysteine = (sulfur carrier)-SH + L-alanine</text>
        <dbReference type="Rhea" id="RHEA:43892"/>
        <dbReference type="Rhea" id="RHEA-COMP:14737"/>
        <dbReference type="Rhea" id="RHEA-COMP:14739"/>
        <dbReference type="ChEBI" id="CHEBI:29917"/>
        <dbReference type="ChEBI" id="CHEBI:35235"/>
        <dbReference type="ChEBI" id="CHEBI:57972"/>
        <dbReference type="ChEBI" id="CHEBI:64428"/>
        <dbReference type="EC" id="2.8.1.7"/>
    </reaction>
</comment>
<keyword evidence="8" id="KW-0408">Iron</keyword>
<proteinExistence type="inferred from homology"/>
<comment type="cofactor">
    <cofactor evidence="1 11">
        <name>pyridoxal 5'-phosphate</name>
        <dbReference type="ChEBI" id="CHEBI:597326"/>
    </cofactor>
</comment>
<evidence type="ECO:0000256" key="2">
    <source>
        <dbReference type="ARBA" id="ARBA00006490"/>
    </source>
</evidence>
<evidence type="ECO:0000313" key="14">
    <source>
        <dbReference type="Proteomes" id="UP000235653"/>
    </source>
</evidence>
<dbReference type="NCBIfam" id="NF002806">
    <property type="entry name" value="PRK02948.1"/>
    <property type="match status" value="1"/>
</dbReference>
<dbReference type="InterPro" id="IPR015421">
    <property type="entry name" value="PyrdxlP-dep_Trfase_major"/>
</dbReference>
<gene>
    <name evidence="13" type="ORF">JP09_000485</name>
</gene>
<evidence type="ECO:0000256" key="4">
    <source>
        <dbReference type="ARBA" id="ARBA00022679"/>
    </source>
</evidence>
<dbReference type="InterPro" id="IPR015424">
    <property type="entry name" value="PyrdxlP-dep_Trfase"/>
</dbReference>
<keyword evidence="7" id="KW-0663">Pyridoxal phosphate</keyword>
<organism evidence="13 14">
    <name type="scientific">Dehalogenimonas etheniformans</name>
    <dbReference type="NCBI Taxonomy" id="1536648"/>
    <lineage>
        <taxon>Bacteria</taxon>
        <taxon>Bacillati</taxon>
        <taxon>Chloroflexota</taxon>
        <taxon>Dehalococcoidia</taxon>
        <taxon>Dehalococcoidales</taxon>
        <taxon>Dehalococcoidaceae</taxon>
        <taxon>Dehalogenimonas</taxon>
    </lineage>
</organism>
<evidence type="ECO:0000259" key="12">
    <source>
        <dbReference type="Pfam" id="PF00266"/>
    </source>
</evidence>
<dbReference type="Pfam" id="PF00266">
    <property type="entry name" value="Aminotran_5"/>
    <property type="match status" value="1"/>
</dbReference>
<dbReference type="Proteomes" id="UP000235653">
    <property type="component" value="Unassembled WGS sequence"/>
</dbReference>
<dbReference type="FunFam" id="3.40.640.10:FF:000003">
    <property type="entry name" value="Cysteine desulfurase IscS"/>
    <property type="match status" value="1"/>
</dbReference>
<keyword evidence="5" id="KW-0001">2Fe-2S</keyword>
<feature type="domain" description="Aminotransferase class V" evidence="12">
    <location>
        <begin position="4"/>
        <end position="364"/>
    </location>
</feature>
<evidence type="ECO:0000256" key="6">
    <source>
        <dbReference type="ARBA" id="ARBA00022723"/>
    </source>
</evidence>
<dbReference type="EMBL" id="JQAN02000001">
    <property type="protein sequence ID" value="PPD59189.1"/>
    <property type="molecule type" value="Genomic_DNA"/>
</dbReference>
<comment type="caution">
    <text evidence="13">The sequence shown here is derived from an EMBL/GenBank/DDBJ whole genome shotgun (WGS) entry which is preliminary data.</text>
</comment>
<evidence type="ECO:0000256" key="3">
    <source>
        <dbReference type="ARBA" id="ARBA00012239"/>
    </source>
</evidence>
<dbReference type="SUPFAM" id="SSF53383">
    <property type="entry name" value="PLP-dependent transferases"/>
    <property type="match status" value="1"/>
</dbReference>
<dbReference type="InterPro" id="IPR015422">
    <property type="entry name" value="PyrdxlP-dep_Trfase_small"/>
</dbReference>
<dbReference type="RefSeq" id="WP_102331467.1">
    <property type="nucleotide sequence ID" value="NZ_CP058566.2"/>
</dbReference>
<dbReference type="GO" id="GO:0031071">
    <property type="term" value="F:cysteine desulfurase activity"/>
    <property type="evidence" value="ECO:0007669"/>
    <property type="project" value="UniProtKB-EC"/>
</dbReference>
<dbReference type="EC" id="2.8.1.7" evidence="3"/>
<reference evidence="13 14" key="1">
    <citation type="journal article" date="2017" name="ISME J.">
        <title>Grape pomace compost harbors organohalide-respiring Dehalogenimonas species with novel reductive dehalogenase genes.</title>
        <authorList>
            <person name="Yang Y."/>
            <person name="Higgins S.A."/>
            <person name="Yan J."/>
            <person name="Simsir B."/>
            <person name="Chourey K."/>
            <person name="Iyer R."/>
            <person name="Hettich R.L."/>
            <person name="Baldwin B."/>
            <person name="Ogles D.M."/>
            <person name="Loffler F.E."/>
        </authorList>
    </citation>
    <scope>NUCLEOTIDE SEQUENCE [LARGE SCALE GENOMIC DNA]</scope>
    <source>
        <strain evidence="13 14">GP</strain>
    </source>
</reference>
<dbReference type="Gene3D" id="3.40.640.10">
    <property type="entry name" value="Type I PLP-dependent aspartate aminotransferase-like (Major domain)"/>
    <property type="match status" value="1"/>
</dbReference>
<keyword evidence="9" id="KW-0411">Iron-sulfur</keyword>
<dbReference type="InterPro" id="IPR000192">
    <property type="entry name" value="Aminotrans_V_dom"/>
</dbReference>
<dbReference type="InterPro" id="IPR020578">
    <property type="entry name" value="Aminotrans_V_PyrdxlP_BS"/>
</dbReference>
<keyword evidence="14" id="KW-1185">Reference proteome</keyword>
<dbReference type="PANTHER" id="PTHR11601">
    <property type="entry name" value="CYSTEINE DESULFURYLASE FAMILY MEMBER"/>
    <property type="match status" value="1"/>
</dbReference>
<evidence type="ECO:0000256" key="1">
    <source>
        <dbReference type="ARBA" id="ARBA00001933"/>
    </source>
</evidence>
<evidence type="ECO:0000256" key="5">
    <source>
        <dbReference type="ARBA" id="ARBA00022714"/>
    </source>
</evidence>
<dbReference type="PIRSF" id="PIRSF005572">
    <property type="entry name" value="NifS"/>
    <property type="match status" value="1"/>
</dbReference>
<dbReference type="InterPro" id="IPR016454">
    <property type="entry name" value="Cysteine_dSase"/>
</dbReference>
<accession>A0A2P5PA57</accession>
<evidence type="ECO:0000313" key="13">
    <source>
        <dbReference type="EMBL" id="PPD59189.1"/>
    </source>
</evidence>
<evidence type="ECO:0000256" key="7">
    <source>
        <dbReference type="ARBA" id="ARBA00022898"/>
    </source>
</evidence>
<name>A0A2P5PA57_9CHLR</name>
<dbReference type="PROSITE" id="PS00595">
    <property type="entry name" value="AA_TRANSFER_CLASS_5"/>
    <property type="match status" value="1"/>
</dbReference>